<name>A0A4V2SX49_9BACL</name>
<keyword evidence="2" id="KW-1185">Reference proteome</keyword>
<gene>
    <name evidence="1" type="ORF">EDD57_13718</name>
</gene>
<sequence>MRTIAEQGPSKRLNKQEMLEYMEQLEKRVGLVQSEITRLNHSHEKMKQDLRFLELMLLEEYHMLLQIMDRKQGTLRIHTK</sequence>
<reference evidence="1 2" key="1">
    <citation type="submission" date="2019-03" db="EMBL/GenBank/DDBJ databases">
        <title>Genomic Encyclopedia of Type Strains, Phase IV (KMG-IV): sequencing the most valuable type-strain genomes for metagenomic binning, comparative biology and taxonomic classification.</title>
        <authorList>
            <person name="Goeker M."/>
        </authorList>
    </citation>
    <scope>NUCLEOTIDE SEQUENCE [LARGE SCALE GENOMIC DNA]</scope>
    <source>
        <strain evidence="1 2">DSM 46831</strain>
    </source>
</reference>
<organism evidence="1 2">
    <name type="scientific">Baia soyae</name>
    <dbReference type="NCBI Taxonomy" id="1544746"/>
    <lineage>
        <taxon>Bacteria</taxon>
        <taxon>Bacillati</taxon>
        <taxon>Bacillota</taxon>
        <taxon>Bacilli</taxon>
        <taxon>Bacillales</taxon>
        <taxon>Thermoactinomycetaceae</taxon>
        <taxon>Baia</taxon>
    </lineage>
</organism>
<dbReference type="AlphaFoldDB" id="A0A4V2SX49"/>
<accession>A0A4V2SX49</accession>
<dbReference type="RefSeq" id="WP_131849509.1">
    <property type="nucleotide sequence ID" value="NZ_SLXV01000037.1"/>
</dbReference>
<comment type="caution">
    <text evidence="1">The sequence shown here is derived from an EMBL/GenBank/DDBJ whole genome shotgun (WGS) entry which is preliminary data.</text>
</comment>
<dbReference type="OrthoDB" id="2990078at2"/>
<proteinExistence type="predicted"/>
<dbReference type="Proteomes" id="UP000294746">
    <property type="component" value="Unassembled WGS sequence"/>
</dbReference>
<evidence type="ECO:0000313" key="2">
    <source>
        <dbReference type="Proteomes" id="UP000294746"/>
    </source>
</evidence>
<evidence type="ECO:0000313" key="1">
    <source>
        <dbReference type="EMBL" id="TCP64836.1"/>
    </source>
</evidence>
<protein>
    <submittedName>
        <fullName evidence="1">Uncharacterized protein</fullName>
    </submittedName>
</protein>
<dbReference type="EMBL" id="SLXV01000037">
    <property type="protein sequence ID" value="TCP64836.1"/>
    <property type="molecule type" value="Genomic_DNA"/>
</dbReference>